<keyword evidence="1" id="KW-0175">Coiled coil</keyword>
<proteinExistence type="predicted"/>
<organism evidence="2">
    <name type="scientific">Brassica cretica</name>
    <name type="common">Mustard</name>
    <dbReference type="NCBI Taxonomy" id="69181"/>
    <lineage>
        <taxon>Eukaryota</taxon>
        <taxon>Viridiplantae</taxon>
        <taxon>Streptophyta</taxon>
        <taxon>Embryophyta</taxon>
        <taxon>Tracheophyta</taxon>
        <taxon>Spermatophyta</taxon>
        <taxon>Magnoliopsida</taxon>
        <taxon>eudicotyledons</taxon>
        <taxon>Gunneridae</taxon>
        <taxon>Pentapetalae</taxon>
        <taxon>rosids</taxon>
        <taxon>malvids</taxon>
        <taxon>Brassicales</taxon>
        <taxon>Brassicaceae</taxon>
        <taxon>Brassiceae</taxon>
        <taxon>Brassica</taxon>
    </lineage>
</organism>
<feature type="coiled-coil region" evidence="1">
    <location>
        <begin position="19"/>
        <end position="46"/>
    </location>
</feature>
<name>A0A8S9IXN9_BRACR</name>
<sequence length="49" mass="5199">MDFVGGCNPVPTVSLPRSLVNGAANLSELERQVQKLDDSVARIDVSSRG</sequence>
<accession>A0A8S9IXN9</accession>
<protein>
    <submittedName>
        <fullName evidence="2">Uncharacterized protein</fullName>
    </submittedName>
</protein>
<evidence type="ECO:0000256" key="1">
    <source>
        <dbReference type="SAM" id="Coils"/>
    </source>
</evidence>
<dbReference type="EMBL" id="QGKY02001015">
    <property type="protein sequence ID" value="KAF2574681.1"/>
    <property type="molecule type" value="Genomic_DNA"/>
</dbReference>
<gene>
    <name evidence="2" type="ORF">F2Q70_00002656</name>
</gene>
<dbReference type="AlphaFoldDB" id="A0A8S9IXN9"/>
<comment type="caution">
    <text evidence="2">The sequence shown here is derived from an EMBL/GenBank/DDBJ whole genome shotgun (WGS) entry which is preliminary data.</text>
</comment>
<reference evidence="2" key="1">
    <citation type="submission" date="2019-12" db="EMBL/GenBank/DDBJ databases">
        <title>Genome sequencing and annotation of Brassica cretica.</title>
        <authorList>
            <person name="Studholme D.J."/>
            <person name="Sarris P.F."/>
        </authorList>
    </citation>
    <scope>NUCLEOTIDE SEQUENCE</scope>
    <source>
        <strain evidence="2">PFS-102/07</strain>
        <tissue evidence="2">Leaf</tissue>
    </source>
</reference>
<evidence type="ECO:0000313" key="2">
    <source>
        <dbReference type="EMBL" id="KAF2574681.1"/>
    </source>
</evidence>